<dbReference type="EMBL" id="CMVM020000170">
    <property type="status" value="NOT_ANNOTATED_CDS"/>
    <property type="molecule type" value="Genomic_DNA"/>
</dbReference>
<evidence type="ECO:0000313" key="3">
    <source>
        <dbReference type="Proteomes" id="UP000024404"/>
    </source>
</evidence>
<evidence type="ECO:0000313" key="2">
    <source>
        <dbReference type="EnsemblMetazoa" id="OVOC6285.1"/>
    </source>
</evidence>
<feature type="compositionally biased region" description="Acidic residues" evidence="1">
    <location>
        <begin position="41"/>
        <end position="66"/>
    </location>
</feature>
<reference evidence="2" key="2">
    <citation type="submission" date="2022-06" db="UniProtKB">
        <authorList>
            <consortium name="EnsemblMetazoa"/>
        </authorList>
    </citation>
    <scope>IDENTIFICATION</scope>
</reference>
<proteinExistence type="predicted"/>
<dbReference type="EnsemblMetazoa" id="OVOC6285.1">
    <property type="protein sequence ID" value="OVOC6285.1"/>
    <property type="gene ID" value="WBGene00243094"/>
</dbReference>
<feature type="region of interest" description="Disordered" evidence="1">
    <location>
        <begin position="38"/>
        <end position="77"/>
    </location>
</feature>
<reference evidence="3" key="1">
    <citation type="submission" date="2013-10" db="EMBL/GenBank/DDBJ databases">
        <title>Genome sequencing of Onchocerca volvulus.</title>
        <authorList>
            <person name="Cotton J."/>
            <person name="Tsai J."/>
            <person name="Stanley E."/>
            <person name="Tracey A."/>
            <person name="Holroyd N."/>
            <person name="Lustigman S."/>
            <person name="Berriman M."/>
        </authorList>
    </citation>
    <scope>NUCLEOTIDE SEQUENCE</scope>
</reference>
<protein>
    <submittedName>
        <fullName evidence="2">Uncharacterized protein</fullName>
    </submittedName>
</protein>
<name>A0A8R1Y002_ONCVO</name>
<accession>A0A8R1Y002</accession>
<keyword evidence="3" id="KW-1185">Reference proteome</keyword>
<organism evidence="2 3">
    <name type="scientific">Onchocerca volvulus</name>
    <dbReference type="NCBI Taxonomy" id="6282"/>
    <lineage>
        <taxon>Eukaryota</taxon>
        <taxon>Metazoa</taxon>
        <taxon>Ecdysozoa</taxon>
        <taxon>Nematoda</taxon>
        <taxon>Chromadorea</taxon>
        <taxon>Rhabditida</taxon>
        <taxon>Spirurina</taxon>
        <taxon>Spiruromorpha</taxon>
        <taxon>Filarioidea</taxon>
        <taxon>Onchocercidae</taxon>
        <taxon>Onchocerca</taxon>
    </lineage>
</organism>
<sequence>MFVYFCKNEPTGKNEVILIFNTECNITTSDWLSHHWGWAKEEDEEEEEEEEDEEEEEEEEEEEMVDDVMGMDGYELN</sequence>
<dbReference type="AlphaFoldDB" id="A0A8R1Y002"/>
<evidence type="ECO:0000256" key="1">
    <source>
        <dbReference type="SAM" id="MobiDB-lite"/>
    </source>
</evidence>
<dbReference type="Proteomes" id="UP000024404">
    <property type="component" value="Unassembled WGS sequence"/>
</dbReference>